<dbReference type="RefSeq" id="WP_184087716.1">
    <property type="nucleotide sequence ID" value="NZ_JACIJF010000006.1"/>
</dbReference>
<proteinExistence type="predicted"/>
<reference evidence="2 3" key="1">
    <citation type="submission" date="2020-08" db="EMBL/GenBank/DDBJ databases">
        <title>Genomic Encyclopedia of Type Strains, Phase IV (KMG-IV): sequencing the most valuable type-strain genomes for metagenomic binning, comparative biology and taxonomic classification.</title>
        <authorList>
            <person name="Goeker M."/>
        </authorList>
    </citation>
    <scope>NUCLEOTIDE SEQUENCE [LARGE SCALE GENOMIC DNA]</scope>
    <source>
        <strain evidence="2 3">DSM 26736</strain>
    </source>
</reference>
<evidence type="ECO:0008006" key="4">
    <source>
        <dbReference type="Google" id="ProtNLM"/>
    </source>
</evidence>
<evidence type="ECO:0000313" key="3">
    <source>
        <dbReference type="Proteomes" id="UP000527143"/>
    </source>
</evidence>
<name>A0A840YE76_9SPHN</name>
<keyword evidence="3" id="KW-1185">Reference proteome</keyword>
<evidence type="ECO:0000256" key="1">
    <source>
        <dbReference type="SAM" id="SignalP"/>
    </source>
</evidence>
<dbReference type="EMBL" id="JACIJF010000006">
    <property type="protein sequence ID" value="MBB5711144.1"/>
    <property type="molecule type" value="Genomic_DNA"/>
</dbReference>
<gene>
    <name evidence="2" type="ORF">FHT02_002385</name>
</gene>
<organism evidence="2 3">
    <name type="scientific">Sphingomonas xinjiangensis</name>
    <dbReference type="NCBI Taxonomy" id="643568"/>
    <lineage>
        <taxon>Bacteria</taxon>
        <taxon>Pseudomonadati</taxon>
        <taxon>Pseudomonadota</taxon>
        <taxon>Alphaproteobacteria</taxon>
        <taxon>Sphingomonadales</taxon>
        <taxon>Sphingomonadaceae</taxon>
        <taxon>Sphingomonas</taxon>
    </lineage>
</organism>
<dbReference type="Proteomes" id="UP000527143">
    <property type="component" value="Unassembled WGS sequence"/>
</dbReference>
<keyword evidence="1" id="KW-0732">Signal</keyword>
<dbReference type="AlphaFoldDB" id="A0A840YE76"/>
<feature type="chain" id="PRO_5033048025" description="Porin" evidence="1">
    <location>
        <begin position="29"/>
        <end position="243"/>
    </location>
</feature>
<feature type="signal peptide" evidence="1">
    <location>
        <begin position="1"/>
        <end position="28"/>
    </location>
</feature>
<evidence type="ECO:0000313" key="2">
    <source>
        <dbReference type="EMBL" id="MBB5711144.1"/>
    </source>
</evidence>
<sequence>MRRPGWKSAVGLGVLCALGAALSPALHAQDRAGDDRRVAPRQAFTPRGGLGTFTPAAADPKLAAILARSGMPEAGFRFTPSEARTGTRRGVTVAVRARRTGTVRLEREEFAAAAPAAVSLAPIGYNLGVSVGWKRFAVSGDVTKVELVHQPGSRERANLGLSYSGKRASGRVQATADRPLDGTPVLIGDKPSYSMDLGGSYSLTRNLDVTAGVRYKSERDRLPKLSDDRRDSQAVYVGTAFRF</sequence>
<accession>A0A840YE76</accession>
<protein>
    <recommendedName>
        <fullName evidence="4">Porin</fullName>
    </recommendedName>
</protein>
<comment type="caution">
    <text evidence="2">The sequence shown here is derived from an EMBL/GenBank/DDBJ whole genome shotgun (WGS) entry which is preliminary data.</text>
</comment>